<evidence type="ECO:0000256" key="1">
    <source>
        <dbReference type="SAM" id="MobiDB-lite"/>
    </source>
</evidence>
<sequence length="155" mass="16706">MPPPGPPVHAPPSAPSNGIPHGGDSVKPGWPGRGAKPCTHTTSKLTNRAARPPAPVRAVPPAVLLLSLKAQPGHLTAALCRSVHARDARAHYTRPANRAASRRESVVFSLSLTLPCCGMPACMPTSPAARSPLDQVWQYVEHRQRRRRQRQRTHA</sequence>
<dbReference type="EMBL" id="JAAALK010000286">
    <property type="protein sequence ID" value="KAG8063552.1"/>
    <property type="molecule type" value="Genomic_DNA"/>
</dbReference>
<keyword evidence="3" id="KW-1185">Reference proteome</keyword>
<accession>A0A8J5S9J0</accession>
<dbReference type="AlphaFoldDB" id="A0A8J5S9J0"/>
<evidence type="ECO:0000313" key="2">
    <source>
        <dbReference type="EMBL" id="KAG8063552.1"/>
    </source>
</evidence>
<name>A0A8J5S9J0_ZIZPA</name>
<feature type="region of interest" description="Disordered" evidence="1">
    <location>
        <begin position="1"/>
        <end position="37"/>
    </location>
</feature>
<proteinExistence type="predicted"/>
<reference evidence="2" key="2">
    <citation type="submission" date="2021-02" db="EMBL/GenBank/DDBJ databases">
        <authorList>
            <person name="Kimball J.A."/>
            <person name="Haas M.W."/>
            <person name="Macchietto M."/>
            <person name="Kono T."/>
            <person name="Duquette J."/>
            <person name="Shao M."/>
        </authorList>
    </citation>
    <scope>NUCLEOTIDE SEQUENCE</scope>
    <source>
        <tissue evidence="2">Fresh leaf tissue</tissue>
    </source>
</reference>
<gene>
    <name evidence="2" type="ORF">GUJ93_ZPchr0003g17156</name>
</gene>
<comment type="caution">
    <text evidence="2">The sequence shown here is derived from an EMBL/GenBank/DDBJ whole genome shotgun (WGS) entry which is preliminary data.</text>
</comment>
<reference evidence="2" key="1">
    <citation type="journal article" date="2021" name="bioRxiv">
        <title>Whole Genome Assembly and Annotation of Northern Wild Rice, Zizania palustris L., Supports a Whole Genome Duplication in the Zizania Genus.</title>
        <authorList>
            <person name="Haas M."/>
            <person name="Kono T."/>
            <person name="Macchietto M."/>
            <person name="Millas R."/>
            <person name="McGilp L."/>
            <person name="Shao M."/>
            <person name="Duquette J."/>
            <person name="Hirsch C.N."/>
            <person name="Kimball J."/>
        </authorList>
    </citation>
    <scope>NUCLEOTIDE SEQUENCE</scope>
    <source>
        <tissue evidence="2">Fresh leaf tissue</tissue>
    </source>
</reference>
<evidence type="ECO:0000313" key="3">
    <source>
        <dbReference type="Proteomes" id="UP000729402"/>
    </source>
</evidence>
<organism evidence="2 3">
    <name type="scientific">Zizania palustris</name>
    <name type="common">Northern wild rice</name>
    <dbReference type="NCBI Taxonomy" id="103762"/>
    <lineage>
        <taxon>Eukaryota</taxon>
        <taxon>Viridiplantae</taxon>
        <taxon>Streptophyta</taxon>
        <taxon>Embryophyta</taxon>
        <taxon>Tracheophyta</taxon>
        <taxon>Spermatophyta</taxon>
        <taxon>Magnoliopsida</taxon>
        <taxon>Liliopsida</taxon>
        <taxon>Poales</taxon>
        <taxon>Poaceae</taxon>
        <taxon>BOP clade</taxon>
        <taxon>Oryzoideae</taxon>
        <taxon>Oryzeae</taxon>
        <taxon>Zizaniinae</taxon>
        <taxon>Zizania</taxon>
    </lineage>
</organism>
<protein>
    <submittedName>
        <fullName evidence="2">Uncharacterized protein</fullName>
    </submittedName>
</protein>
<dbReference type="Proteomes" id="UP000729402">
    <property type="component" value="Unassembled WGS sequence"/>
</dbReference>
<feature type="compositionally biased region" description="Pro residues" evidence="1">
    <location>
        <begin position="1"/>
        <end position="14"/>
    </location>
</feature>